<proteinExistence type="predicted"/>
<evidence type="ECO:0000313" key="2">
    <source>
        <dbReference type="Proteomes" id="UP000014974"/>
    </source>
</evidence>
<comment type="caution">
    <text evidence="1">The sequence shown here is derived from an EMBL/GenBank/DDBJ whole genome shotgun (WGS) entry which is preliminary data.</text>
</comment>
<organism evidence="1 2">
    <name type="scientific">Cyclobacterium qasimii M12-11B</name>
    <dbReference type="NCBI Taxonomy" id="641524"/>
    <lineage>
        <taxon>Bacteria</taxon>
        <taxon>Pseudomonadati</taxon>
        <taxon>Bacteroidota</taxon>
        <taxon>Cytophagia</taxon>
        <taxon>Cytophagales</taxon>
        <taxon>Cyclobacteriaceae</taxon>
        <taxon>Cyclobacterium</taxon>
    </lineage>
</organism>
<accession>S7VBY8</accession>
<protein>
    <submittedName>
        <fullName evidence="1">Uncharacterized protein</fullName>
    </submittedName>
</protein>
<reference evidence="1 2" key="1">
    <citation type="journal article" date="2013" name="Genome Announc.">
        <title>Draft Genome Sequence of Cyclobacterium qasimii Strain M12-11BT, Isolated from Arctic Marine Sediment.</title>
        <authorList>
            <person name="Shivaji S."/>
            <person name="Ara S."/>
            <person name="Singh A."/>
            <person name="Kumar Pinnaka A."/>
        </authorList>
    </citation>
    <scope>NUCLEOTIDE SEQUENCE [LARGE SCALE GENOMIC DNA]</scope>
    <source>
        <strain evidence="1 2">M12-11B</strain>
    </source>
</reference>
<dbReference type="AlphaFoldDB" id="S7VBY8"/>
<evidence type="ECO:0000313" key="1">
    <source>
        <dbReference type="EMBL" id="EPR67501.1"/>
    </source>
</evidence>
<dbReference type="Proteomes" id="UP000014974">
    <property type="component" value="Unassembled WGS sequence"/>
</dbReference>
<dbReference type="EMBL" id="ATNM01000123">
    <property type="protein sequence ID" value="EPR67501.1"/>
    <property type="molecule type" value="Genomic_DNA"/>
</dbReference>
<sequence length="40" mass="4673">MASNSLLFTIGQSRTKPSIIFQFQNIYNGFFFLLCERIII</sequence>
<name>S7VBY8_9BACT</name>
<gene>
    <name evidence="1" type="ORF">ADICYQ_3525</name>
</gene>